<dbReference type="Gene3D" id="3.30.70.120">
    <property type="match status" value="1"/>
</dbReference>
<keyword evidence="3" id="KW-1185">Reference proteome</keyword>
<dbReference type="SUPFAM" id="SSF54913">
    <property type="entry name" value="GlnB-like"/>
    <property type="match status" value="1"/>
</dbReference>
<dbReference type="PANTHER" id="PTHR23419">
    <property type="entry name" value="DIVALENT CATION TOLERANCE CUTA-RELATED"/>
    <property type="match status" value="1"/>
</dbReference>
<dbReference type="GO" id="GO:0010038">
    <property type="term" value="P:response to metal ion"/>
    <property type="evidence" value="ECO:0007669"/>
    <property type="project" value="InterPro"/>
</dbReference>
<protein>
    <submittedName>
        <fullName evidence="2">Divalent-cation tolerance protein CutA</fullName>
    </submittedName>
</protein>
<dbReference type="AlphaFoldDB" id="A0AAW9RW49"/>
<dbReference type="RefSeq" id="WP_340332222.1">
    <property type="nucleotide sequence ID" value="NZ_JAZHOF010000012.1"/>
</dbReference>
<dbReference type="InterPro" id="IPR015867">
    <property type="entry name" value="N-reg_PII/ATP_PRibTrfase_C"/>
</dbReference>
<gene>
    <name evidence="2" type="primary">cutA</name>
    <name evidence="2" type="ORF">V3328_23790</name>
</gene>
<evidence type="ECO:0000313" key="2">
    <source>
        <dbReference type="EMBL" id="MEJ8574522.1"/>
    </source>
</evidence>
<evidence type="ECO:0000313" key="3">
    <source>
        <dbReference type="Proteomes" id="UP001378188"/>
    </source>
</evidence>
<organism evidence="2 3">
    <name type="scientific">Microbaculum marinum</name>
    <dbReference type="NCBI Taxonomy" id="1764581"/>
    <lineage>
        <taxon>Bacteria</taxon>
        <taxon>Pseudomonadati</taxon>
        <taxon>Pseudomonadota</taxon>
        <taxon>Alphaproteobacteria</taxon>
        <taxon>Hyphomicrobiales</taxon>
        <taxon>Tepidamorphaceae</taxon>
        <taxon>Microbaculum</taxon>
    </lineage>
</organism>
<dbReference type="Pfam" id="PF03091">
    <property type="entry name" value="CutA1"/>
    <property type="match status" value="1"/>
</dbReference>
<reference evidence="2 3" key="1">
    <citation type="submission" date="2024-02" db="EMBL/GenBank/DDBJ databases">
        <title>Genome analysis and characterization of Microbaculum marinisediminis sp. nov., isolated from marine sediment.</title>
        <authorList>
            <person name="Du Z.-J."/>
            <person name="Ye Y.-Q."/>
            <person name="Zhang Z.-R."/>
            <person name="Yuan S.-M."/>
            <person name="Zhang X.-Y."/>
        </authorList>
    </citation>
    <scope>NUCLEOTIDE SEQUENCE [LARGE SCALE GENOMIC DNA]</scope>
    <source>
        <strain evidence="2 3">SDUM1044001</strain>
    </source>
</reference>
<sequence length="111" mass="12403">MIDTDDPIRLIYSTFATIEDAERCGSALVTQKLAACVNILPRMISIYEWNAALSHEEEVVMIVKTRQAVLERALTALQDLHPYDTPALIVLDTVSVNPAYADWLRAQTRAS</sequence>
<dbReference type="GO" id="GO:0005507">
    <property type="term" value="F:copper ion binding"/>
    <property type="evidence" value="ECO:0007669"/>
    <property type="project" value="TreeGrafter"/>
</dbReference>
<dbReference type="Proteomes" id="UP001378188">
    <property type="component" value="Unassembled WGS sequence"/>
</dbReference>
<dbReference type="PANTHER" id="PTHR23419:SF8">
    <property type="entry name" value="FI09726P"/>
    <property type="match status" value="1"/>
</dbReference>
<evidence type="ECO:0000256" key="1">
    <source>
        <dbReference type="ARBA" id="ARBA00010169"/>
    </source>
</evidence>
<dbReference type="EMBL" id="JAZHOF010000012">
    <property type="protein sequence ID" value="MEJ8574522.1"/>
    <property type="molecule type" value="Genomic_DNA"/>
</dbReference>
<proteinExistence type="inferred from homology"/>
<dbReference type="InterPro" id="IPR004323">
    <property type="entry name" value="Ion_tolerance_CutA"/>
</dbReference>
<comment type="caution">
    <text evidence="2">The sequence shown here is derived from an EMBL/GenBank/DDBJ whole genome shotgun (WGS) entry which is preliminary data.</text>
</comment>
<name>A0AAW9RW49_9HYPH</name>
<accession>A0AAW9RW49</accession>
<comment type="similarity">
    <text evidence="1">Belongs to the CutA family.</text>
</comment>
<dbReference type="InterPro" id="IPR011322">
    <property type="entry name" value="N-reg_PII-like_a/b"/>
</dbReference>